<proteinExistence type="predicted"/>
<evidence type="ECO:0000256" key="1">
    <source>
        <dbReference type="SAM" id="MobiDB-lite"/>
    </source>
</evidence>
<evidence type="ECO:0000313" key="3">
    <source>
        <dbReference type="EMBL" id="KTB45515.1"/>
    </source>
</evidence>
<dbReference type="Proteomes" id="UP000054988">
    <property type="component" value="Unassembled WGS sequence"/>
</dbReference>
<sequence>MDSDRKSTVSSFYGRKNSMDALNSDFPSPTAHNYPVQQGRGRDDASSFYNPDHRNLDSGRPGTAGYNRNSFFFAGREEPVKGGRDEEDEAGNGGAWDIYADFNNTGPKYSNAFGGNNDGYQSLPGGRSTPTPKAEDAGTIGPVELVTVPAMGPEWKREELQNMTKKSRKEKKAEERSRKWKEWNRDQRGMCGVKWLTRRMFVIILFIICVLVGITLAFVIPRVPKFAFNGSNPLANATVDWAEAVPLTFNRFPANFSFAAFADLQVDTTDSYVPVKFSRLHADIYDLDTNRQVATGDLKTTLSAKKFHNILLPLNFSYVASNDSDATWKNWYEACKNRGAVTGGVRPGVKFRMILDMDIFGLIGGRQTSTSVSNAPCPVELPINSV</sequence>
<comment type="caution">
    <text evidence="3">The sequence shown here is derived from an EMBL/GenBank/DDBJ whole genome shotgun (WGS) entry which is preliminary data.</text>
</comment>
<dbReference type="AlphaFoldDB" id="A0A0W0GAF4"/>
<keyword evidence="2" id="KW-0812">Transmembrane</keyword>
<feature type="region of interest" description="Disordered" evidence="1">
    <location>
        <begin position="115"/>
        <end position="138"/>
    </location>
</feature>
<name>A0A0W0GAF4_MONRR</name>
<dbReference type="eggNOG" id="ENOG502S4QJ">
    <property type="taxonomic scope" value="Eukaryota"/>
</dbReference>
<gene>
    <name evidence="3" type="ORF">WG66_1862</name>
</gene>
<organism evidence="3 4">
    <name type="scientific">Moniliophthora roreri</name>
    <name type="common">Frosty pod rot fungus</name>
    <name type="synonym">Monilia roreri</name>
    <dbReference type="NCBI Taxonomy" id="221103"/>
    <lineage>
        <taxon>Eukaryota</taxon>
        <taxon>Fungi</taxon>
        <taxon>Dikarya</taxon>
        <taxon>Basidiomycota</taxon>
        <taxon>Agaricomycotina</taxon>
        <taxon>Agaricomycetes</taxon>
        <taxon>Agaricomycetidae</taxon>
        <taxon>Agaricales</taxon>
        <taxon>Marasmiineae</taxon>
        <taxon>Marasmiaceae</taxon>
        <taxon>Moniliophthora</taxon>
    </lineage>
</organism>
<feature type="region of interest" description="Disordered" evidence="1">
    <location>
        <begin position="159"/>
        <end position="181"/>
    </location>
</feature>
<evidence type="ECO:0000256" key="2">
    <source>
        <dbReference type="SAM" id="Phobius"/>
    </source>
</evidence>
<feature type="compositionally biased region" description="Basic and acidic residues" evidence="1">
    <location>
        <begin position="171"/>
        <end position="181"/>
    </location>
</feature>
<protein>
    <submittedName>
        <fullName evidence="3">Uncharacterized protein</fullName>
    </submittedName>
</protein>
<keyword evidence="2" id="KW-1133">Transmembrane helix</keyword>
<feature type="transmembrane region" description="Helical" evidence="2">
    <location>
        <begin position="200"/>
        <end position="220"/>
    </location>
</feature>
<feature type="compositionally biased region" description="Basic and acidic residues" evidence="1">
    <location>
        <begin position="40"/>
        <end position="57"/>
    </location>
</feature>
<keyword evidence="2" id="KW-0472">Membrane</keyword>
<evidence type="ECO:0000313" key="4">
    <source>
        <dbReference type="Proteomes" id="UP000054988"/>
    </source>
</evidence>
<accession>A0A0W0GAF4</accession>
<reference evidence="3 4" key="1">
    <citation type="submission" date="2015-12" db="EMBL/GenBank/DDBJ databases">
        <title>Draft genome sequence of Moniliophthora roreri, the causal agent of frosty pod rot of cacao.</title>
        <authorList>
            <person name="Aime M.C."/>
            <person name="Diaz-Valderrama J.R."/>
            <person name="Kijpornyongpan T."/>
            <person name="Phillips-Mora W."/>
        </authorList>
    </citation>
    <scope>NUCLEOTIDE SEQUENCE [LARGE SCALE GENOMIC DNA]</scope>
    <source>
        <strain evidence="3 4">MCA 2952</strain>
    </source>
</reference>
<feature type="region of interest" description="Disordered" evidence="1">
    <location>
        <begin position="1"/>
        <end position="71"/>
    </location>
</feature>
<dbReference type="EMBL" id="LATX01000668">
    <property type="protein sequence ID" value="KTB45515.1"/>
    <property type="molecule type" value="Genomic_DNA"/>
</dbReference>